<name>A0A315ECW4_9BURK</name>
<dbReference type="EMBL" id="NESN01000001">
    <property type="protein sequence ID" value="PUE55826.1"/>
    <property type="molecule type" value="Genomic_DNA"/>
</dbReference>
<accession>A0A315ECW4</accession>
<reference evidence="2 3" key="1">
    <citation type="submission" date="2017-04" db="EMBL/GenBank/DDBJ databases">
        <title>Unexpected and diverse lifestyles within the genus Limnohabitans.</title>
        <authorList>
            <person name="Kasalicky V."/>
            <person name="Mehrshad M."/>
            <person name="Andrei S.-A."/>
            <person name="Salcher M."/>
            <person name="Kratochvilova H."/>
            <person name="Simek K."/>
            <person name="Ghai R."/>
        </authorList>
    </citation>
    <scope>NUCLEOTIDE SEQUENCE [LARGE SCALE GENOMIC DNA]</scope>
    <source>
        <strain evidence="2 3">II-B4</strain>
    </source>
</reference>
<protein>
    <recommendedName>
        <fullName evidence="4">Lipoprotein</fullName>
    </recommendedName>
</protein>
<keyword evidence="1" id="KW-0732">Signal</keyword>
<comment type="caution">
    <text evidence="2">The sequence shown here is derived from an EMBL/GenBank/DDBJ whole genome shotgun (WGS) entry which is preliminary data.</text>
</comment>
<keyword evidence="3" id="KW-1185">Reference proteome</keyword>
<evidence type="ECO:0000313" key="2">
    <source>
        <dbReference type="EMBL" id="PUE55826.1"/>
    </source>
</evidence>
<dbReference type="Proteomes" id="UP000250790">
    <property type="component" value="Unassembled WGS sequence"/>
</dbReference>
<dbReference type="PROSITE" id="PS51257">
    <property type="entry name" value="PROKAR_LIPOPROTEIN"/>
    <property type="match status" value="1"/>
</dbReference>
<feature type="chain" id="PRO_5016455803" description="Lipoprotein" evidence="1">
    <location>
        <begin position="26"/>
        <end position="155"/>
    </location>
</feature>
<feature type="signal peptide" evidence="1">
    <location>
        <begin position="1"/>
        <end position="25"/>
    </location>
</feature>
<evidence type="ECO:0000313" key="3">
    <source>
        <dbReference type="Proteomes" id="UP000250790"/>
    </source>
</evidence>
<evidence type="ECO:0000256" key="1">
    <source>
        <dbReference type="SAM" id="SignalP"/>
    </source>
</evidence>
<evidence type="ECO:0008006" key="4">
    <source>
        <dbReference type="Google" id="ProtNLM"/>
    </source>
</evidence>
<sequence length="155" mass="16265">MNGMHRLLWAFLVAAGLAGGLAGCASTSSTPSVGVGPDGKVQNPVQLLGQLPLPPGAAIRAEQSLIIGAGDNWVGRVVLDVGRDFDAAYRFFLETYPAQGWTVVSAVRGKNSFMVMTRQERTATFEMVDGGMLAGSVVSMTMAPRNAAVMVPKKP</sequence>
<proteinExistence type="predicted"/>
<gene>
    <name evidence="2" type="ORF">B9Z37_04655</name>
</gene>
<organism evidence="2 3">
    <name type="scientific">Limnohabitans parvus II-B4</name>
    <dbReference type="NCBI Taxonomy" id="1293052"/>
    <lineage>
        <taxon>Bacteria</taxon>
        <taxon>Pseudomonadati</taxon>
        <taxon>Pseudomonadota</taxon>
        <taxon>Betaproteobacteria</taxon>
        <taxon>Burkholderiales</taxon>
        <taxon>Comamonadaceae</taxon>
        <taxon>Limnohabitans</taxon>
    </lineage>
</organism>
<dbReference type="OrthoDB" id="8913428at2"/>
<dbReference type="RefSeq" id="WP_108311817.1">
    <property type="nucleotide sequence ID" value="NZ_NESN01000001.1"/>
</dbReference>
<dbReference type="AlphaFoldDB" id="A0A315ECW4"/>